<proteinExistence type="predicted"/>
<evidence type="ECO:0000313" key="3">
    <source>
        <dbReference type="EMBL" id="WNX28440.1"/>
    </source>
</evidence>
<evidence type="ECO:0000313" key="2">
    <source>
        <dbReference type="EMBL" id="ARY91106.1"/>
    </source>
</evidence>
<name>A0AAN1C7N4_LACCA</name>
<dbReference type="RefSeq" id="WP_087911878.1">
    <property type="nucleotide sequence ID" value="NZ_CP017065.1"/>
</dbReference>
<keyword evidence="1" id="KW-1133">Transmembrane helix</keyword>
<organism evidence="2 4">
    <name type="scientific">Lacticaseibacillus casei</name>
    <name type="common">Lactobacillus casei</name>
    <dbReference type="NCBI Taxonomy" id="1582"/>
    <lineage>
        <taxon>Bacteria</taxon>
        <taxon>Bacillati</taxon>
        <taxon>Bacillota</taxon>
        <taxon>Bacilli</taxon>
        <taxon>Lactobacillales</taxon>
        <taxon>Lactobacillaceae</taxon>
        <taxon>Lacticaseibacillus</taxon>
    </lineage>
</organism>
<gene>
    <name evidence="2" type="ORF">BGL52_04850</name>
    <name evidence="3" type="ORF">RWA16_04805</name>
</gene>
<reference evidence="2 4" key="1">
    <citation type="journal article" date="2017" name="Front. Immunol.">
        <title>Complete Genome Sequence of Lactobacillus casei LC5, a Potential Probiotics for Atopic Dermatitis.</title>
        <authorList>
            <person name="Kang J."/>
            <person name="Chung W.H."/>
            <person name="Lim T.J."/>
            <person name="Whon T.W."/>
            <person name="Lim S."/>
            <person name="Nam Y.D."/>
        </authorList>
    </citation>
    <scope>NUCLEOTIDE SEQUENCE [LARGE SCALE GENOMIC DNA]</scope>
    <source>
        <strain evidence="2 4">LC5</strain>
    </source>
</reference>
<sequence>MTTRKGRFSHLPLEAFSLVEVVIGLGLMMVVLLLWRPLLTGIQRFTQQDQYLIQALQAEQDLQADVYAHKMKQLELKDNRVRLQGQDGAETKIYAYEFYAKRGKEGIIRSRTNDDGHVPLFMQVKSAKFQAAPQGFLYTLRLKSAQPFEGGVFLEP</sequence>
<dbReference type="EMBL" id="CP136128">
    <property type="protein sequence ID" value="WNX28440.1"/>
    <property type="molecule type" value="Genomic_DNA"/>
</dbReference>
<keyword evidence="1" id="KW-0812">Transmembrane</keyword>
<dbReference type="AlphaFoldDB" id="A0AAN1C7N4"/>
<dbReference type="EMBL" id="CP017065">
    <property type="protein sequence ID" value="ARY91106.1"/>
    <property type="molecule type" value="Genomic_DNA"/>
</dbReference>
<evidence type="ECO:0000313" key="4">
    <source>
        <dbReference type="Proteomes" id="UP000195609"/>
    </source>
</evidence>
<feature type="transmembrane region" description="Helical" evidence="1">
    <location>
        <begin position="15"/>
        <end position="35"/>
    </location>
</feature>
<accession>A0AAN1C7N4</accession>
<evidence type="ECO:0000313" key="5">
    <source>
        <dbReference type="Proteomes" id="UP001303564"/>
    </source>
</evidence>
<evidence type="ECO:0000256" key="1">
    <source>
        <dbReference type="SAM" id="Phobius"/>
    </source>
</evidence>
<keyword evidence="1" id="KW-0472">Membrane</keyword>
<reference evidence="3 5" key="2">
    <citation type="submission" date="2023-09" db="EMBL/GenBank/DDBJ databases">
        <title>Genomic characteristic of L. casei group strains isolated from clinical sources.</title>
        <authorList>
            <person name="Jarocki P."/>
        </authorList>
    </citation>
    <scope>NUCLEOTIDE SEQUENCE [LARGE SCALE GENOMIC DNA]</scope>
    <source>
        <strain evidence="3 5">LMG 24099</strain>
    </source>
</reference>
<keyword evidence="5" id="KW-1185">Reference proteome</keyword>
<dbReference type="Proteomes" id="UP001303564">
    <property type="component" value="Chromosome"/>
</dbReference>
<dbReference type="Proteomes" id="UP000195609">
    <property type="component" value="Chromosome"/>
</dbReference>
<protein>
    <submittedName>
        <fullName evidence="3">ComGF family competence protein</fullName>
    </submittedName>
    <submittedName>
        <fullName evidence="2">Competence protein ComGC</fullName>
    </submittedName>
</protein>